<dbReference type="AlphaFoldDB" id="A0A915I452"/>
<evidence type="ECO:0000313" key="2">
    <source>
        <dbReference type="Proteomes" id="UP000887565"/>
    </source>
</evidence>
<feature type="region of interest" description="Disordered" evidence="1">
    <location>
        <begin position="1"/>
        <end position="39"/>
    </location>
</feature>
<accession>A0A915I452</accession>
<evidence type="ECO:0000256" key="1">
    <source>
        <dbReference type="SAM" id="MobiDB-lite"/>
    </source>
</evidence>
<dbReference type="WBParaSite" id="nRc.2.0.1.t08199-RA">
    <property type="protein sequence ID" value="nRc.2.0.1.t08199-RA"/>
    <property type="gene ID" value="nRc.2.0.1.g08199"/>
</dbReference>
<protein>
    <submittedName>
        <fullName evidence="3">Uncharacterized protein</fullName>
    </submittedName>
</protein>
<organism evidence="2 3">
    <name type="scientific">Romanomermis culicivorax</name>
    <name type="common">Nematode worm</name>
    <dbReference type="NCBI Taxonomy" id="13658"/>
    <lineage>
        <taxon>Eukaryota</taxon>
        <taxon>Metazoa</taxon>
        <taxon>Ecdysozoa</taxon>
        <taxon>Nematoda</taxon>
        <taxon>Enoplea</taxon>
        <taxon>Dorylaimia</taxon>
        <taxon>Mermithida</taxon>
        <taxon>Mermithoidea</taxon>
        <taxon>Mermithidae</taxon>
        <taxon>Romanomermis</taxon>
    </lineage>
</organism>
<name>A0A915I452_ROMCU</name>
<feature type="compositionally biased region" description="Polar residues" evidence="1">
    <location>
        <begin position="1"/>
        <end position="12"/>
    </location>
</feature>
<feature type="compositionally biased region" description="Basic residues" evidence="1">
    <location>
        <begin position="14"/>
        <end position="24"/>
    </location>
</feature>
<dbReference type="Proteomes" id="UP000887565">
    <property type="component" value="Unplaced"/>
</dbReference>
<reference evidence="3" key="1">
    <citation type="submission" date="2022-11" db="UniProtKB">
        <authorList>
            <consortium name="WormBaseParasite"/>
        </authorList>
    </citation>
    <scope>IDENTIFICATION</scope>
</reference>
<sequence length="125" mass="14695">MQFLNNYSTGYKQSPRHRQPRPVKPKTLNDRQPTFGSIPKSPRIAEFMHIRKTTVLLTKCDTEKEGWIENWLSSQNSTNQRFLKSIEKNNQSWFSNKTWQEYNFSGCSTLSSFVVARSVKNLTCW</sequence>
<proteinExistence type="predicted"/>
<keyword evidence="2" id="KW-1185">Reference proteome</keyword>
<evidence type="ECO:0000313" key="3">
    <source>
        <dbReference type="WBParaSite" id="nRc.2.0.1.t08199-RA"/>
    </source>
</evidence>